<dbReference type="RefSeq" id="WP_399620932.1">
    <property type="nucleotide sequence ID" value="NZ_JBITYT010000018.1"/>
</dbReference>
<reference evidence="11 12" key="1">
    <citation type="submission" date="2024-10" db="EMBL/GenBank/DDBJ databases">
        <title>The Natural Products Discovery Center: Release of the First 8490 Sequenced Strains for Exploring Actinobacteria Biosynthetic Diversity.</title>
        <authorList>
            <person name="Kalkreuter E."/>
            <person name="Kautsar S.A."/>
            <person name="Yang D."/>
            <person name="Bader C.D."/>
            <person name="Teijaro C.N."/>
            <person name="Fluegel L."/>
            <person name="Davis C.M."/>
            <person name="Simpson J.R."/>
            <person name="Lauterbach L."/>
            <person name="Steele A.D."/>
            <person name="Gui C."/>
            <person name="Meng S."/>
            <person name="Li G."/>
            <person name="Viehrig K."/>
            <person name="Ye F."/>
            <person name="Su P."/>
            <person name="Kiefer A.F."/>
            <person name="Nichols A."/>
            <person name="Cepeda A.J."/>
            <person name="Yan W."/>
            <person name="Fan B."/>
            <person name="Jiang Y."/>
            <person name="Adhikari A."/>
            <person name="Zheng C.-J."/>
            <person name="Schuster L."/>
            <person name="Cowan T.M."/>
            <person name="Smanski M.J."/>
            <person name="Chevrette M.G."/>
            <person name="De Carvalho L.P.S."/>
            <person name="Shen B."/>
        </authorList>
    </citation>
    <scope>NUCLEOTIDE SEQUENCE [LARGE SCALE GENOMIC DNA]</scope>
    <source>
        <strain evidence="11 12">NPDC053346</strain>
    </source>
</reference>
<dbReference type="Gene3D" id="3.20.20.80">
    <property type="entry name" value="Glycosidases"/>
    <property type="match status" value="1"/>
</dbReference>
<evidence type="ECO:0000256" key="9">
    <source>
        <dbReference type="PROSITE-ProRule" id="PRU10055"/>
    </source>
</evidence>
<evidence type="ECO:0000256" key="1">
    <source>
        <dbReference type="ARBA" id="ARBA00000448"/>
    </source>
</evidence>
<dbReference type="InterPro" id="IPR018120">
    <property type="entry name" value="Glyco_hydro_1_AS"/>
</dbReference>
<comment type="similarity">
    <text evidence="2 10">Belongs to the glycosyl hydrolase 1 family.</text>
</comment>
<dbReference type="EC" id="3.2.1.21" evidence="3 10"/>
<feature type="active site" description="Nucleophile" evidence="9">
    <location>
        <position position="377"/>
    </location>
</feature>
<dbReference type="SUPFAM" id="SSF51445">
    <property type="entry name" value="(Trans)glycosidases"/>
    <property type="match status" value="1"/>
</dbReference>
<dbReference type="Proteomes" id="UP001614391">
    <property type="component" value="Unassembled WGS sequence"/>
</dbReference>
<evidence type="ECO:0000313" key="11">
    <source>
        <dbReference type="EMBL" id="MFI9123532.1"/>
    </source>
</evidence>
<keyword evidence="5" id="KW-0136">Cellulose degradation</keyword>
<dbReference type="EMBL" id="JBITYT010000018">
    <property type="protein sequence ID" value="MFI9123532.1"/>
    <property type="molecule type" value="Genomic_DNA"/>
</dbReference>
<evidence type="ECO:0000256" key="5">
    <source>
        <dbReference type="ARBA" id="ARBA00023001"/>
    </source>
</evidence>
<dbReference type="PANTHER" id="PTHR10353">
    <property type="entry name" value="GLYCOSYL HYDROLASE"/>
    <property type="match status" value="1"/>
</dbReference>
<evidence type="ECO:0000256" key="6">
    <source>
        <dbReference type="ARBA" id="ARBA00023277"/>
    </source>
</evidence>
<keyword evidence="4 10" id="KW-0378">Hydrolase</keyword>
<dbReference type="InterPro" id="IPR017736">
    <property type="entry name" value="Glyco_hydro_1_beta-glucosidase"/>
</dbReference>
<protein>
    <recommendedName>
        <fullName evidence="3 10">Beta-glucosidase</fullName>
        <ecNumber evidence="3 10">3.2.1.21</ecNumber>
    </recommendedName>
</protein>
<comment type="catalytic activity">
    <reaction evidence="1 10">
        <text>Hydrolysis of terminal, non-reducing beta-D-glucosyl residues with release of beta-D-glucose.</text>
        <dbReference type="EC" id="3.2.1.21"/>
    </reaction>
</comment>
<dbReference type="InterPro" id="IPR017853">
    <property type="entry name" value="GH"/>
</dbReference>
<keyword evidence="7 10" id="KW-0326">Glycosidase</keyword>
<evidence type="ECO:0000256" key="10">
    <source>
        <dbReference type="RuleBase" id="RU361175"/>
    </source>
</evidence>
<keyword evidence="12" id="KW-1185">Reference proteome</keyword>
<keyword evidence="6" id="KW-0119">Carbohydrate metabolism</keyword>
<dbReference type="PROSITE" id="PS00653">
    <property type="entry name" value="GLYCOSYL_HYDROL_F1_2"/>
    <property type="match status" value="1"/>
</dbReference>
<dbReference type="InterPro" id="IPR001360">
    <property type="entry name" value="Glyco_hydro_1"/>
</dbReference>
<dbReference type="PROSITE" id="PS00572">
    <property type="entry name" value="GLYCOSYL_HYDROL_F1_1"/>
    <property type="match status" value="1"/>
</dbReference>
<gene>
    <name evidence="11" type="ORF">ACIGW0_29770</name>
</gene>
<name>A0ABW8D2G6_STRBI</name>
<keyword evidence="8" id="KW-0624">Polysaccharide degradation</keyword>
<organism evidence="11 12">
    <name type="scientific">Streptomyces bikiniensis</name>
    <dbReference type="NCBI Taxonomy" id="1896"/>
    <lineage>
        <taxon>Bacteria</taxon>
        <taxon>Bacillati</taxon>
        <taxon>Actinomycetota</taxon>
        <taxon>Actinomycetes</taxon>
        <taxon>Kitasatosporales</taxon>
        <taxon>Streptomycetaceae</taxon>
        <taxon>Streptomyces</taxon>
    </lineage>
</organism>
<evidence type="ECO:0000256" key="7">
    <source>
        <dbReference type="ARBA" id="ARBA00023295"/>
    </source>
</evidence>
<accession>A0ABW8D2G6</accession>
<evidence type="ECO:0000313" key="12">
    <source>
        <dbReference type="Proteomes" id="UP001614391"/>
    </source>
</evidence>
<evidence type="ECO:0000256" key="8">
    <source>
        <dbReference type="ARBA" id="ARBA00023326"/>
    </source>
</evidence>
<dbReference type="PANTHER" id="PTHR10353:SF36">
    <property type="entry name" value="LP05116P"/>
    <property type="match status" value="1"/>
</dbReference>
<comment type="caution">
    <text evidence="11">The sequence shown here is derived from an EMBL/GenBank/DDBJ whole genome shotgun (WGS) entry which is preliminary data.</text>
</comment>
<evidence type="ECO:0000256" key="2">
    <source>
        <dbReference type="ARBA" id="ARBA00010838"/>
    </source>
</evidence>
<proteinExistence type="inferred from homology"/>
<dbReference type="InterPro" id="IPR033132">
    <property type="entry name" value="GH_1_N_CS"/>
</dbReference>
<dbReference type="GO" id="GO:0008422">
    <property type="term" value="F:beta-glucosidase activity"/>
    <property type="evidence" value="ECO:0007669"/>
    <property type="project" value="UniProtKB-EC"/>
</dbReference>
<dbReference type="NCBIfam" id="TIGR03356">
    <property type="entry name" value="BGL"/>
    <property type="match status" value="1"/>
</dbReference>
<sequence length="472" mass="52350">MPTHTGRDVNTTTALDDRPALRHLPADFLWGVATSSYQIEGAVGEDGRTPSIWDTFCRVPGAVVDQENGDVACDHYHRMTDDVAMIAAMGVNTYRFSIAWPRVQPHGRGPANRKGLDFYKRLVDELLGRGVDPWITLYHWDLPQELEDAGGWPHRDTAHRFADYAGLVHDALGDRVRNWTTLNEPWCSAYLGYAEGMHAPGRRDPAAAAAATHHLLLGHGLAAQRLRDRATQPLKVGITLNLSDHLAASDAPADLDALRRADGIANRLYLDPLLRGGYPQDVVEDLRRSGIELPVRDGDLEQIAQPVDVLGVNYYSYNTYASDSSADEGGGYGTGIRTVDRGAERTAMGWEVLPEGLTRLLVRLHREYPGTPLVITENGAAYDDRVADDGGVHDAERVAYFRSHIVAVDEAVARGADVRGYFAWSLMDNFEWAEGYRRRFGLVHVDYATQRRTLKDSALWYSRLVSSFSGSR</sequence>
<evidence type="ECO:0000256" key="4">
    <source>
        <dbReference type="ARBA" id="ARBA00022801"/>
    </source>
</evidence>
<dbReference type="PRINTS" id="PR00131">
    <property type="entry name" value="GLHYDRLASE1"/>
</dbReference>
<dbReference type="Pfam" id="PF00232">
    <property type="entry name" value="Glyco_hydro_1"/>
    <property type="match status" value="1"/>
</dbReference>
<evidence type="ECO:0000256" key="3">
    <source>
        <dbReference type="ARBA" id="ARBA00012744"/>
    </source>
</evidence>